<dbReference type="SUPFAM" id="SSF53335">
    <property type="entry name" value="S-adenosyl-L-methionine-dependent methyltransferases"/>
    <property type="match status" value="1"/>
</dbReference>
<name>A0A645DIR6_9ZZZZ</name>
<dbReference type="Gene3D" id="3.40.50.150">
    <property type="entry name" value="Vaccinia Virus protein VP39"/>
    <property type="match status" value="1"/>
</dbReference>
<keyword evidence="1" id="KW-0489">Methyltransferase</keyword>
<proteinExistence type="predicted"/>
<protein>
    <submittedName>
        <fullName evidence="3">Uncharacterized protein</fullName>
    </submittedName>
</protein>
<dbReference type="PANTHER" id="PTHR43619">
    <property type="entry name" value="S-ADENOSYL-L-METHIONINE-DEPENDENT METHYLTRANSFERASE YKTD-RELATED"/>
    <property type="match status" value="1"/>
</dbReference>
<dbReference type="PIRSF" id="PIRSF028177">
    <property type="entry name" value="Polyketide_synth_Omtfrase_TcmP"/>
    <property type="match status" value="1"/>
</dbReference>
<dbReference type="AlphaFoldDB" id="A0A645DIR6"/>
<keyword evidence="2" id="KW-0808">Transferase</keyword>
<organism evidence="3">
    <name type="scientific">bioreactor metagenome</name>
    <dbReference type="NCBI Taxonomy" id="1076179"/>
    <lineage>
        <taxon>unclassified sequences</taxon>
        <taxon>metagenomes</taxon>
        <taxon>ecological metagenomes</taxon>
    </lineage>
</organism>
<dbReference type="Pfam" id="PF04072">
    <property type="entry name" value="LCM"/>
    <property type="match status" value="1"/>
</dbReference>
<evidence type="ECO:0000256" key="2">
    <source>
        <dbReference type="ARBA" id="ARBA00022679"/>
    </source>
</evidence>
<dbReference type="GO" id="GO:0008168">
    <property type="term" value="F:methyltransferase activity"/>
    <property type="evidence" value="ECO:0007669"/>
    <property type="project" value="UniProtKB-KW"/>
</dbReference>
<comment type="caution">
    <text evidence="3">The sequence shown here is derived from an EMBL/GenBank/DDBJ whole genome shotgun (WGS) entry which is preliminary data.</text>
</comment>
<dbReference type="InterPro" id="IPR016874">
    <property type="entry name" value="TcmP-like"/>
</dbReference>
<dbReference type="GO" id="GO:0032259">
    <property type="term" value="P:methylation"/>
    <property type="evidence" value="ECO:0007669"/>
    <property type="project" value="UniProtKB-KW"/>
</dbReference>
<reference evidence="3" key="1">
    <citation type="submission" date="2019-08" db="EMBL/GenBank/DDBJ databases">
        <authorList>
            <person name="Kucharzyk K."/>
            <person name="Murdoch R.W."/>
            <person name="Higgins S."/>
            <person name="Loffler F."/>
        </authorList>
    </citation>
    <scope>NUCLEOTIDE SEQUENCE</scope>
</reference>
<dbReference type="InterPro" id="IPR029063">
    <property type="entry name" value="SAM-dependent_MTases_sf"/>
</dbReference>
<dbReference type="InterPro" id="IPR007213">
    <property type="entry name" value="Ppm1/Ppm2/Tcmp"/>
</dbReference>
<evidence type="ECO:0000256" key="1">
    <source>
        <dbReference type="ARBA" id="ARBA00022603"/>
    </source>
</evidence>
<accession>A0A645DIR6</accession>
<dbReference type="EMBL" id="VSSQ01036619">
    <property type="protein sequence ID" value="MPM89135.1"/>
    <property type="molecule type" value="Genomic_DNA"/>
</dbReference>
<dbReference type="PANTHER" id="PTHR43619:SF2">
    <property type="entry name" value="S-ADENOSYL-L-METHIONINE-DEPENDENT METHYLTRANSFERASES SUPERFAMILY PROTEIN"/>
    <property type="match status" value="1"/>
</dbReference>
<sequence>MLRRTIDIDFKMKIMNKGNKIELGSVQETLLLPLWGRAIETKKQKPLLIDKTAGSIIDNISYDFSTISNNVSKLSMVSWIARSIFFDNEIRNFISTYPNATIVNVGCGLDTTFSRIDNGQIKWIDLDLPDSINLRKQYIAESDRNKFIAKSALDESWFESIKGEEHIMLLIAGVLYYFSEEEVKTLFNNFHKYIPGAEIIFDYSSQKGIEVANKKVIEKGGMDKSANLKWGINDIYEIESWNDNFKVINNMPMFKEHKKKYPYIKRIGMNISDALKIMSLAHIKVN</sequence>
<evidence type="ECO:0000313" key="3">
    <source>
        <dbReference type="EMBL" id="MPM89135.1"/>
    </source>
</evidence>
<gene>
    <name evidence="3" type="ORF">SDC9_136243</name>
</gene>